<keyword evidence="3" id="KW-0813">Transport</keyword>
<feature type="transmembrane region" description="Helical" evidence="9">
    <location>
        <begin position="295"/>
        <end position="314"/>
    </location>
</feature>
<dbReference type="InterPro" id="IPR013057">
    <property type="entry name" value="AA_transpt_TM"/>
</dbReference>
<dbReference type="GO" id="GO:0015179">
    <property type="term" value="F:L-amino acid transmembrane transporter activity"/>
    <property type="evidence" value="ECO:0007669"/>
    <property type="project" value="TreeGrafter"/>
</dbReference>
<feature type="transmembrane region" description="Helical" evidence="9">
    <location>
        <begin position="173"/>
        <end position="192"/>
    </location>
</feature>
<keyword evidence="12" id="KW-1185">Reference proteome</keyword>
<dbReference type="OrthoDB" id="438545at2759"/>
<dbReference type="EMBL" id="GL349455">
    <property type="protein sequence ID" value="KNC49472.1"/>
    <property type="molecule type" value="Genomic_DNA"/>
</dbReference>
<feature type="transmembrane region" description="Helical" evidence="9">
    <location>
        <begin position="455"/>
        <end position="471"/>
    </location>
</feature>
<evidence type="ECO:0000256" key="6">
    <source>
        <dbReference type="ARBA" id="ARBA00022989"/>
    </source>
</evidence>
<feature type="transmembrane region" description="Helical" evidence="9">
    <location>
        <begin position="142"/>
        <end position="161"/>
    </location>
</feature>
<keyword evidence="5" id="KW-0029">Amino-acid transport</keyword>
<keyword evidence="7 9" id="KW-0472">Membrane</keyword>
<keyword evidence="4 9" id="KW-0812">Transmembrane</keyword>
<keyword evidence="6 9" id="KW-1133">Transmembrane helix</keyword>
<evidence type="ECO:0000256" key="9">
    <source>
        <dbReference type="SAM" id="Phobius"/>
    </source>
</evidence>
<sequence length="512" mass="54795">MDTVSMASADFVFRPPPGLGSKRASAASAVFTLVSTIVGGGSLSLPFAFAKLGLAEAAGLLIVIAVASDLGASLLVSAARRSGGCTYEQVAYKAYGRPAQLVTVVLLVVLTYLCCVAYIILMGDFAVPLLEVYVVRGTNLSGLGRALAMGGAMVLVSPLCFLRKLTALRFTSAMSMTSMLFLTCVIVAKAVIHARSVGLATMWRPVAYTSSFADTLYGFPLISVAFLVHFNVLPVHTELTATEPALQRIRNVIHVTVGICSTLYVVIGVAGYATFGTAVDGDVLKNYGRDDHLVNAGRFALLATLLCNFPLLCIPCRISLDRLVLLARDAWCLPAPHGQSIAGHLTPPEKQPLLAQPDVNSGEGGEPSRWALAREDPRDALKLAGTPDTSRWDDEHPPSPESVMVERLRVVERAARDKYARLRQSIETVLIIASSLAFAIAVPSVVIVWSFMGSTISMLIAFVLPALYYLKIRAARSTNPRRVAAVGLLCFGMIMLVACTYQSVRTTVEQES</sequence>
<dbReference type="Pfam" id="PF01490">
    <property type="entry name" value="Aa_trans"/>
    <property type="match status" value="1"/>
</dbReference>
<feature type="domain" description="Amino acid transporter transmembrane" evidence="10">
    <location>
        <begin position="23"/>
        <end position="503"/>
    </location>
</feature>
<evidence type="ECO:0000256" key="4">
    <source>
        <dbReference type="ARBA" id="ARBA00022692"/>
    </source>
</evidence>
<dbReference type="AlphaFoldDB" id="A0A0L0DAW0"/>
<dbReference type="OMA" id="FAYVCHY"/>
<feature type="transmembrane region" description="Helical" evidence="9">
    <location>
        <begin position="212"/>
        <end position="232"/>
    </location>
</feature>
<name>A0A0L0DAW0_THETB</name>
<evidence type="ECO:0000256" key="3">
    <source>
        <dbReference type="ARBA" id="ARBA00022448"/>
    </source>
</evidence>
<comment type="subcellular location">
    <subcellularLocation>
        <location evidence="1">Membrane</location>
        <topology evidence="1">Multi-pass membrane protein</topology>
    </subcellularLocation>
</comment>
<evidence type="ECO:0000256" key="7">
    <source>
        <dbReference type="ARBA" id="ARBA00023136"/>
    </source>
</evidence>
<evidence type="ECO:0000256" key="1">
    <source>
        <dbReference type="ARBA" id="ARBA00004141"/>
    </source>
</evidence>
<dbReference type="PANTHER" id="PTHR22950:SF458">
    <property type="entry name" value="SODIUM-COUPLED NEUTRAL AMINO ACID TRANSPORTER 11-RELATED"/>
    <property type="match status" value="1"/>
</dbReference>
<dbReference type="RefSeq" id="XP_013757891.1">
    <property type="nucleotide sequence ID" value="XM_013902437.1"/>
</dbReference>
<evidence type="ECO:0000256" key="8">
    <source>
        <dbReference type="SAM" id="MobiDB-lite"/>
    </source>
</evidence>
<reference evidence="11 12" key="1">
    <citation type="submission" date="2010-05" db="EMBL/GenBank/DDBJ databases">
        <title>The Genome Sequence of Thecamonas trahens ATCC 50062.</title>
        <authorList>
            <consortium name="The Broad Institute Genome Sequencing Platform"/>
            <person name="Russ C."/>
            <person name="Cuomo C."/>
            <person name="Shea T."/>
            <person name="Young S.K."/>
            <person name="Zeng Q."/>
            <person name="Koehrsen M."/>
            <person name="Haas B."/>
            <person name="Borodovsky M."/>
            <person name="Guigo R."/>
            <person name="Alvarado L."/>
            <person name="Berlin A."/>
            <person name="Bochicchio J."/>
            <person name="Borenstein D."/>
            <person name="Chapman S."/>
            <person name="Chen Z."/>
            <person name="Freedman E."/>
            <person name="Gellesch M."/>
            <person name="Goldberg J."/>
            <person name="Griggs A."/>
            <person name="Gujja S."/>
            <person name="Heilman E."/>
            <person name="Heiman D."/>
            <person name="Hepburn T."/>
            <person name="Howarth C."/>
            <person name="Jen D."/>
            <person name="Larson L."/>
            <person name="Mehta T."/>
            <person name="Park D."/>
            <person name="Pearson M."/>
            <person name="Roberts A."/>
            <person name="Saif S."/>
            <person name="Shenoy N."/>
            <person name="Sisk P."/>
            <person name="Stolte C."/>
            <person name="Sykes S."/>
            <person name="Thomson T."/>
            <person name="Walk T."/>
            <person name="White J."/>
            <person name="Yandava C."/>
            <person name="Burger G."/>
            <person name="Gray M.W."/>
            <person name="Holland P.W.H."/>
            <person name="King N."/>
            <person name="Lang F.B.F."/>
            <person name="Roger A.J."/>
            <person name="Ruiz-Trillo I."/>
            <person name="Lander E."/>
            <person name="Nusbaum C."/>
        </authorList>
    </citation>
    <scope>NUCLEOTIDE SEQUENCE [LARGE SCALE GENOMIC DNA]</scope>
    <source>
        <strain evidence="11 12">ATCC 50062</strain>
    </source>
</reference>
<feature type="transmembrane region" description="Helical" evidence="9">
    <location>
        <begin position="57"/>
        <end position="78"/>
    </location>
</feature>
<evidence type="ECO:0000256" key="2">
    <source>
        <dbReference type="ARBA" id="ARBA00008066"/>
    </source>
</evidence>
<dbReference type="GO" id="GO:0016020">
    <property type="term" value="C:membrane"/>
    <property type="evidence" value="ECO:0007669"/>
    <property type="project" value="UniProtKB-SubCell"/>
</dbReference>
<feature type="transmembrane region" description="Helical" evidence="9">
    <location>
        <begin position="252"/>
        <end position="275"/>
    </location>
</feature>
<dbReference type="PANTHER" id="PTHR22950">
    <property type="entry name" value="AMINO ACID TRANSPORTER"/>
    <property type="match status" value="1"/>
</dbReference>
<feature type="transmembrane region" description="Helical" evidence="9">
    <location>
        <begin position="99"/>
        <end position="122"/>
    </location>
</feature>
<organism evidence="11 12">
    <name type="scientific">Thecamonas trahens ATCC 50062</name>
    <dbReference type="NCBI Taxonomy" id="461836"/>
    <lineage>
        <taxon>Eukaryota</taxon>
        <taxon>Apusozoa</taxon>
        <taxon>Apusomonadida</taxon>
        <taxon>Apusomonadidae</taxon>
        <taxon>Thecamonas</taxon>
    </lineage>
</organism>
<dbReference type="eggNOG" id="KOG1305">
    <property type="taxonomic scope" value="Eukaryota"/>
</dbReference>
<dbReference type="Proteomes" id="UP000054408">
    <property type="component" value="Unassembled WGS sequence"/>
</dbReference>
<accession>A0A0L0DAW0</accession>
<feature type="transmembrane region" description="Helical" evidence="9">
    <location>
        <begin position="428"/>
        <end position="449"/>
    </location>
</feature>
<evidence type="ECO:0000256" key="5">
    <source>
        <dbReference type="ARBA" id="ARBA00022970"/>
    </source>
</evidence>
<evidence type="ECO:0000313" key="12">
    <source>
        <dbReference type="Proteomes" id="UP000054408"/>
    </source>
</evidence>
<evidence type="ECO:0000313" key="11">
    <source>
        <dbReference type="EMBL" id="KNC49472.1"/>
    </source>
</evidence>
<proteinExistence type="inferred from homology"/>
<feature type="transmembrane region" description="Helical" evidence="9">
    <location>
        <begin position="483"/>
        <end position="504"/>
    </location>
</feature>
<comment type="similarity">
    <text evidence="2">Belongs to the amino acid/polyamine transporter 2 family.</text>
</comment>
<feature type="transmembrane region" description="Helical" evidence="9">
    <location>
        <begin position="24"/>
        <end position="45"/>
    </location>
</feature>
<feature type="region of interest" description="Disordered" evidence="8">
    <location>
        <begin position="352"/>
        <end position="371"/>
    </location>
</feature>
<evidence type="ECO:0000259" key="10">
    <source>
        <dbReference type="Pfam" id="PF01490"/>
    </source>
</evidence>
<gene>
    <name evidence="11" type="ORF">AMSG_05486</name>
</gene>
<dbReference type="GeneID" id="25564893"/>
<protein>
    <recommendedName>
        <fullName evidence="10">Amino acid transporter transmembrane domain-containing protein</fullName>
    </recommendedName>
</protein>
<dbReference type="STRING" id="461836.A0A0L0DAW0"/>